<protein>
    <submittedName>
        <fullName evidence="3">Uncharacterized protein</fullName>
    </submittedName>
</protein>
<accession>A0A3B0S400</accession>
<organism evidence="3">
    <name type="scientific">hydrothermal vent metagenome</name>
    <dbReference type="NCBI Taxonomy" id="652676"/>
    <lineage>
        <taxon>unclassified sequences</taxon>
        <taxon>metagenomes</taxon>
        <taxon>ecological metagenomes</taxon>
    </lineage>
</organism>
<gene>
    <name evidence="3" type="ORF">MNBD_ALPHA08-348</name>
</gene>
<feature type="coiled-coil region" evidence="1">
    <location>
        <begin position="22"/>
        <end position="49"/>
    </location>
</feature>
<feature type="non-terminal residue" evidence="3">
    <location>
        <position position="88"/>
    </location>
</feature>
<evidence type="ECO:0000256" key="2">
    <source>
        <dbReference type="SAM" id="MobiDB-lite"/>
    </source>
</evidence>
<proteinExistence type="predicted"/>
<evidence type="ECO:0000313" key="3">
    <source>
        <dbReference type="EMBL" id="VAV90135.1"/>
    </source>
</evidence>
<dbReference type="EMBL" id="UOEC01000073">
    <property type="protein sequence ID" value="VAV90135.1"/>
    <property type="molecule type" value="Genomic_DNA"/>
</dbReference>
<reference evidence="3" key="1">
    <citation type="submission" date="2018-06" db="EMBL/GenBank/DDBJ databases">
        <authorList>
            <person name="Zhirakovskaya E."/>
        </authorList>
    </citation>
    <scope>NUCLEOTIDE SEQUENCE</scope>
</reference>
<keyword evidence="1" id="KW-0175">Coiled coil</keyword>
<sequence>MTNSKWLRSMLLGGVAISVMATGAQADELADLKAQLEALQSRVNTIETAPAANVPAGTMLMTASRGQGSNATWGNEAARDAANVNDAR</sequence>
<name>A0A3B0S400_9ZZZZ</name>
<evidence type="ECO:0000256" key="1">
    <source>
        <dbReference type="SAM" id="Coils"/>
    </source>
</evidence>
<feature type="region of interest" description="Disordered" evidence="2">
    <location>
        <begin position="65"/>
        <end position="88"/>
    </location>
</feature>
<dbReference type="AlphaFoldDB" id="A0A3B0S400"/>